<dbReference type="Proteomes" id="UP001204445">
    <property type="component" value="Unassembled WGS sequence"/>
</dbReference>
<evidence type="ECO:0000256" key="1">
    <source>
        <dbReference type="SAM" id="MobiDB-lite"/>
    </source>
</evidence>
<sequence>MAADQQSLFLIIFAINLVVAVFVLMALYAAQKWAHQTYRQVKRIADALEPELREARNLRNASQPASAKRHSSQNIRDAYINDSTD</sequence>
<name>A0AAE3HKI9_9GAMM</name>
<proteinExistence type="predicted"/>
<keyword evidence="2" id="KW-0812">Transmembrane</keyword>
<reference evidence="3" key="1">
    <citation type="submission" date="2022-08" db="EMBL/GenBank/DDBJ databases">
        <title>Genomic Encyclopedia of Type Strains, Phase III (KMG-III): the genomes of soil and plant-associated and newly described type strains.</title>
        <authorList>
            <person name="Whitman W."/>
        </authorList>
    </citation>
    <scope>NUCLEOTIDE SEQUENCE</scope>
    <source>
        <strain evidence="3">HMT 1</strain>
    </source>
</reference>
<accession>A0AAE3HKI9</accession>
<feature type="transmembrane region" description="Helical" evidence="2">
    <location>
        <begin position="6"/>
        <end position="30"/>
    </location>
</feature>
<evidence type="ECO:0000313" key="4">
    <source>
        <dbReference type="Proteomes" id="UP001204445"/>
    </source>
</evidence>
<organism evidence="3 4">
    <name type="scientific">Methylohalomonas lacus</name>
    <dbReference type="NCBI Taxonomy" id="398773"/>
    <lineage>
        <taxon>Bacteria</taxon>
        <taxon>Pseudomonadati</taxon>
        <taxon>Pseudomonadota</taxon>
        <taxon>Gammaproteobacteria</taxon>
        <taxon>Methylohalomonadales</taxon>
        <taxon>Methylohalomonadaceae</taxon>
        <taxon>Methylohalomonas</taxon>
    </lineage>
</organism>
<evidence type="ECO:0000313" key="3">
    <source>
        <dbReference type="EMBL" id="MCS3902804.1"/>
    </source>
</evidence>
<dbReference type="EMBL" id="JANUCT010000004">
    <property type="protein sequence ID" value="MCS3902804.1"/>
    <property type="molecule type" value="Genomic_DNA"/>
</dbReference>
<protein>
    <submittedName>
        <fullName evidence="3">Type II secretory pathway component PulL</fullName>
    </submittedName>
</protein>
<comment type="caution">
    <text evidence="3">The sequence shown here is derived from an EMBL/GenBank/DDBJ whole genome shotgun (WGS) entry which is preliminary data.</text>
</comment>
<evidence type="ECO:0000256" key="2">
    <source>
        <dbReference type="SAM" id="Phobius"/>
    </source>
</evidence>
<keyword evidence="2" id="KW-0472">Membrane</keyword>
<keyword evidence="2" id="KW-1133">Transmembrane helix</keyword>
<keyword evidence="4" id="KW-1185">Reference proteome</keyword>
<dbReference type="RefSeq" id="WP_259054387.1">
    <property type="nucleotide sequence ID" value="NZ_JANUCT010000004.1"/>
</dbReference>
<feature type="region of interest" description="Disordered" evidence="1">
    <location>
        <begin position="57"/>
        <end position="85"/>
    </location>
</feature>
<gene>
    <name evidence="3" type="ORF">J2T55_000808</name>
</gene>
<dbReference type="AlphaFoldDB" id="A0AAE3HKI9"/>